<comment type="caution">
    <text evidence="1">The sequence shown here is derived from an EMBL/GenBank/DDBJ whole genome shotgun (WGS) entry which is preliminary data.</text>
</comment>
<dbReference type="Proteomes" id="UP000315711">
    <property type="component" value="Unassembled WGS sequence"/>
</dbReference>
<protein>
    <submittedName>
        <fullName evidence="1">Competence protein ComZ</fullName>
    </submittedName>
</protein>
<dbReference type="EMBL" id="VLKZ01000004">
    <property type="protein sequence ID" value="TWI57229.1"/>
    <property type="molecule type" value="Genomic_DNA"/>
</dbReference>
<name>A0A562QKF6_9BACI</name>
<organism evidence="1 2">
    <name type="scientific">Halalkalibacter nanhaiisediminis</name>
    <dbReference type="NCBI Taxonomy" id="688079"/>
    <lineage>
        <taxon>Bacteria</taxon>
        <taxon>Bacillati</taxon>
        <taxon>Bacillota</taxon>
        <taxon>Bacilli</taxon>
        <taxon>Bacillales</taxon>
        <taxon>Bacillaceae</taxon>
        <taxon>Halalkalibacter</taxon>
    </lineage>
</organism>
<dbReference type="InterPro" id="IPR024558">
    <property type="entry name" value="ComZ"/>
</dbReference>
<proteinExistence type="predicted"/>
<evidence type="ECO:0000313" key="2">
    <source>
        <dbReference type="Proteomes" id="UP000315711"/>
    </source>
</evidence>
<accession>A0A562QKF6</accession>
<dbReference type="OrthoDB" id="2887077at2"/>
<dbReference type="RefSeq" id="WP_144450237.1">
    <property type="nucleotide sequence ID" value="NZ_VLKZ01000004.1"/>
</dbReference>
<dbReference type="AlphaFoldDB" id="A0A562QKF6"/>
<gene>
    <name evidence="1" type="ORF">IQ10_01935</name>
</gene>
<reference evidence="1 2" key="1">
    <citation type="journal article" date="2015" name="Stand. Genomic Sci.">
        <title>Genomic Encyclopedia of Bacterial and Archaeal Type Strains, Phase III: the genomes of soil and plant-associated and newly described type strains.</title>
        <authorList>
            <person name="Whitman W.B."/>
            <person name="Woyke T."/>
            <person name="Klenk H.P."/>
            <person name="Zhou Y."/>
            <person name="Lilburn T.G."/>
            <person name="Beck B.J."/>
            <person name="De Vos P."/>
            <person name="Vandamme P."/>
            <person name="Eisen J.A."/>
            <person name="Garrity G."/>
            <person name="Hugenholtz P."/>
            <person name="Kyrpides N.C."/>
        </authorList>
    </citation>
    <scope>NUCLEOTIDE SEQUENCE [LARGE SCALE GENOMIC DNA]</scope>
    <source>
        <strain evidence="1 2">CGMCC 1.10116</strain>
    </source>
</reference>
<sequence>MKVNNPEMNMKFMQIAMKHLPEGKKFLDNKGIELNMEDLQPMLELLLNVMSEAYELGKDDATNKAE</sequence>
<dbReference type="Pfam" id="PF10815">
    <property type="entry name" value="ComZ"/>
    <property type="match status" value="1"/>
</dbReference>
<evidence type="ECO:0000313" key="1">
    <source>
        <dbReference type="EMBL" id="TWI57229.1"/>
    </source>
</evidence>
<keyword evidence="2" id="KW-1185">Reference proteome</keyword>